<dbReference type="EMBL" id="MU069787">
    <property type="protein sequence ID" value="KAF5833857.1"/>
    <property type="molecule type" value="Genomic_DNA"/>
</dbReference>
<reference evidence="1" key="1">
    <citation type="submission" date="2017-08" db="EMBL/GenBank/DDBJ databases">
        <authorList>
            <person name="Polle J.E."/>
            <person name="Barry K."/>
            <person name="Cushman J."/>
            <person name="Schmutz J."/>
            <person name="Tran D."/>
            <person name="Hathwaick L.T."/>
            <person name="Yim W.C."/>
            <person name="Jenkins J."/>
            <person name="Mckie-Krisberg Z.M."/>
            <person name="Prochnik S."/>
            <person name="Lindquist E."/>
            <person name="Dockter R.B."/>
            <person name="Adam C."/>
            <person name="Molina H."/>
            <person name="Bunkerborg J."/>
            <person name="Jin E."/>
            <person name="Buchheim M."/>
            <person name="Magnuson J."/>
        </authorList>
    </citation>
    <scope>NUCLEOTIDE SEQUENCE</scope>
    <source>
        <strain evidence="1">CCAP 19/18</strain>
    </source>
</reference>
<protein>
    <submittedName>
        <fullName evidence="1">Uncharacterized protein</fullName>
    </submittedName>
</protein>
<accession>A0ABQ7GGX1</accession>
<comment type="caution">
    <text evidence="1">The sequence shown here is derived from an EMBL/GenBank/DDBJ whole genome shotgun (WGS) entry which is preliminary data.</text>
</comment>
<proteinExistence type="predicted"/>
<organism evidence="1 2">
    <name type="scientific">Dunaliella salina</name>
    <name type="common">Green alga</name>
    <name type="synonym">Protococcus salinus</name>
    <dbReference type="NCBI Taxonomy" id="3046"/>
    <lineage>
        <taxon>Eukaryota</taxon>
        <taxon>Viridiplantae</taxon>
        <taxon>Chlorophyta</taxon>
        <taxon>core chlorophytes</taxon>
        <taxon>Chlorophyceae</taxon>
        <taxon>CS clade</taxon>
        <taxon>Chlamydomonadales</taxon>
        <taxon>Dunaliellaceae</taxon>
        <taxon>Dunaliella</taxon>
    </lineage>
</organism>
<name>A0ABQ7GGX1_DUNSA</name>
<sequence length="35" mass="4056">MKNICLVHFSSLRDFTHFCSNFLTCSFCLSARTQP</sequence>
<evidence type="ECO:0000313" key="2">
    <source>
        <dbReference type="Proteomes" id="UP000815325"/>
    </source>
</evidence>
<evidence type="ECO:0000313" key="1">
    <source>
        <dbReference type="EMBL" id="KAF5833857.1"/>
    </source>
</evidence>
<keyword evidence="2" id="KW-1185">Reference proteome</keyword>
<dbReference type="Proteomes" id="UP000815325">
    <property type="component" value="Unassembled WGS sequence"/>
</dbReference>
<gene>
    <name evidence="1" type="ORF">DUNSADRAFT_9694</name>
</gene>